<sequence>MIRSKRLQPPQLNTWLVNVPLPGGSTQYTLRVWKEERKSLVSPFKEEVVAYFDEAFEDARKSLREGFEDDLCSFNDPATDPAANFPRLLHRVTQQGYLGEALGALAVEHWGAAGYTDWQVPAMLFRFHTVELQHLASINERIVRGLPFNQDDDAGMRPGRTGDDALAFRMNDAGVITDVLVIEAKCVTTNSNQTIAEAHAKLSTVLLRNSGFQELINILNKYDTDEARKWRAALLNLWRSGHTTAGRYDCVSYAVGAEPKKPKTKMSWMDASKRHAEYKLTHPLVGLEFQIPDLQGVVDIIYRGK</sequence>
<dbReference type="OrthoDB" id="2962131at2"/>
<protein>
    <recommendedName>
        <fullName evidence="3">DUF1837 domain-containing protein</fullName>
    </recommendedName>
</protein>
<reference evidence="1 2" key="1">
    <citation type="submission" date="2015-11" db="EMBL/GenBank/DDBJ databases">
        <title>Expanding the genomic diversity of Burkholderia species for the development of highly accurate diagnostics.</title>
        <authorList>
            <person name="Sahl J."/>
            <person name="Keim P."/>
            <person name="Wagner D."/>
        </authorList>
    </citation>
    <scope>NUCLEOTIDE SEQUENCE [LARGE SCALE GENOMIC DNA]</scope>
    <source>
        <strain evidence="1 2">MSMB2036</strain>
    </source>
</reference>
<gene>
    <name evidence="1" type="ORF">WJ33_03465</name>
</gene>
<name>A0A118HR67_9BURK</name>
<evidence type="ECO:0008006" key="3">
    <source>
        <dbReference type="Google" id="ProtNLM"/>
    </source>
</evidence>
<accession>A0A118HR67</accession>
<dbReference type="Proteomes" id="UP000064029">
    <property type="component" value="Unassembled WGS sequence"/>
</dbReference>
<dbReference type="AlphaFoldDB" id="A0A118HR67"/>
<evidence type="ECO:0000313" key="2">
    <source>
        <dbReference type="Proteomes" id="UP000064029"/>
    </source>
</evidence>
<evidence type="ECO:0000313" key="1">
    <source>
        <dbReference type="EMBL" id="KVG63451.1"/>
    </source>
</evidence>
<proteinExistence type="predicted"/>
<dbReference type="EMBL" id="LOXM01000156">
    <property type="protein sequence ID" value="KVG63451.1"/>
    <property type="molecule type" value="Genomic_DNA"/>
</dbReference>
<comment type="caution">
    <text evidence="1">The sequence shown here is derived from an EMBL/GenBank/DDBJ whole genome shotgun (WGS) entry which is preliminary data.</text>
</comment>
<organism evidence="1 2">
    <name type="scientific">Burkholderia ubonensis</name>
    <dbReference type="NCBI Taxonomy" id="101571"/>
    <lineage>
        <taxon>Bacteria</taxon>
        <taxon>Pseudomonadati</taxon>
        <taxon>Pseudomonadota</taxon>
        <taxon>Betaproteobacteria</taxon>
        <taxon>Burkholderiales</taxon>
        <taxon>Burkholderiaceae</taxon>
        <taxon>Burkholderia</taxon>
        <taxon>Burkholderia cepacia complex</taxon>
    </lineage>
</organism>